<keyword evidence="3" id="KW-0238">DNA-binding</keyword>
<dbReference type="Gene3D" id="1.10.10.60">
    <property type="entry name" value="Homeodomain-like"/>
    <property type="match status" value="1"/>
</dbReference>
<feature type="region of interest" description="Disordered" evidence="7">
    <location>
        <begin position="67"/>
        <end position="96"/>
    </location>
</feature>
<evidence type="ECO:0000256" key="3">
    <source>
        <dbReference type="ARBA" id="ARBA00023125"/>
    </source>
</evidence>
<accession>A0A653CJL9</accession>
<keyword evidence="6" id="KW-0175">Coiled coil</keyword>
<dbReference type="GO" id="GO:0005634">
    <property type="term" value="C:nucleus"/>
    <property type="evidence" value="ECO:0007669"/>
    <property type="project" value="UniProtKB-SubCell"/>
</dbReference>
<keyword evidence="2" id="KW-0805">Transcription regulation</keyword>
<evidence type="ECO:0000256" key="7">
    <source>
        <dbReference type="SAM" id="MobiDB-lite"/>
    </source>
</evidence>
<evidence type="ECO:0000313" key="9">
    <source>
        <dbReference type="EMBL" id="VEN47290.1"/>
    </source>
</evidence>
<evidence type="ECO:0000256" key="2">
    <source>
        <dbReference type="ARBA" id="ARBA00023015"/>
    </source>
</evidence>
<organism evidence="9 10">
    <name type="scientific">Callosobruchus maculatus</name>
    <name type="common">Southern cowpea weevil</name>
    <name type="synonym">Pulse bruchid</name>
    <dbReference type="NCBI Taxonomy" id="64391"/>
    <lineage>
        <taxon>Eukaryota</taxon>
        <taxon>Metazoa</taxon>
        <taxon>Ecdysozoa</taxon>
        <taxon>Arthropoda</taxon>
        <taxon>Hexapoda</taxon>
        <taxon>Insecta</taxon>
        <taxon>Pterygota</taxon>
        <taxon>Neoptera</taxon>
        <taxon>Endopterygota</taxon>
        <taxon>Coleoptera</taxon>
        <taxon>Polyphaga</taxon>
        <taxon>Cucujiformia</taxon>
        <taxon>Chrysomeloidea</taxon>
        <taxon>Chrysomelidae</taxon>
        <taxon>Bruchinae</taxon>
        <taxon>Bruchini</taxon>
        <taxon>Callosobruchus</taxon>
    </lineage>
</organism>
<name>A0A653CJL9_CALMS</name>
<evidence type="ECO:0000313" key="10">
    <source>
        <dbReference type="Proteomes" id="UP000410492"/>
    </source>
</evidence>
<dbReference type="InterPro" id="IPR044822">
    <property type="entry name" value="Myb_DNA-bind_4"/>
</dbReference>
<keyword evidence="10" id="KW-1185">Reference proteome</keyword>
<comment type="subcellular location">
    <subcellularLocation>
        <location evidence="1">Nucleus</location>
    </subcellularLocation>
</comment>
<reference evidence="9 10" key="1">
    <citation type="submission" date="2019-01" db="EMBL/GenBank/DDBJ databases">
        <authorList>
            <person name="Sayadi A."/>
        </authorList>
    </citation>
    <scope>NUCLEOTIDE SEQUENCE [LARGE SCALE GENOMIC DNA]</scope>
</reference>
<evidence type="ECO:0000256" key="6">
    <source>
        <dbReference type="SAM" id="Coils"/>
    </source>
</evidence>
<protein>
    <recommendedName>
        <fullName evidence="8">Myb-like domain-containing protein</fullName>
    </recommendedName>
</protein>
<dbReference type="EMBL" id="CAACVG010007834">
    <property type="protein sequence ID" value="VEN47290.1"/>
    <property type="molecule type" value="Genomic_DNA"/>
</dbReference>
<feature type="coiled-coil region" evidence="6">
    <location>
        <begin position="258"/>
        <end position="286"/>
    </location>
</feature>
<dbReference type="GO" id="GO:0003677">
    <property type="term" value="F:DNA binding"/>
    <property type="evidence" value="ECO:0007669"/>
    <property type="project" value="UniProtKB-KW"/>
</dbReference>
<keyword evidence="5" id="KW-0539">Nucleus</keyword>
<gene>
    <name evidence="9" type="ORF">CALMAC_LOCUS9109</name>
</gene>
<dbReference type="PANTHER" id="PTHR21654">
    <property type="entry name" value="FI21293P1"/>
    <property type="match status" value="1"/>
</dbReference>
<dbReference type="Pfam" id="PF13837">
    <property type="entry name" value="Myb_DNA-bind_4"/>
    <property type="match status" value="1"/>
</dbReference>
<evidence type="ECO:0000256" key="1">
    <source>
        <dbReference type="ARBA" id="ARBA00004123"/>
    </source>
</evidence>
<keyword evidence="4" id="KW-0804">Transcription</keyword>
<evidence type="ECO:0000259" key="8">
    <source>
        <dbReference type="PROSITE" id="PS50090"/>
    </source>
</evidence>
<dbReference type="PROSITE" id="PS50090">
    <property type="entry name" value="MYB_LIKE"/>
    <property type="match status" value="1"/>
</dbReference>
<evidence type="ECO:0000256" key="5">
    <source>
        <dbReference type="ARBA" id="ARBA00023242"/>
    </source>
</evidence>
<feature type="region of interest" description="Disordered" evidence="7">
    <location>
        <begin position="198"/>
        <end position="223"/>
    </location>
</feature>
<feature type="compositionally biased region" description="Low complexity" evidence="7">
    <location>
        <begin position="80"/>
        <end position="90"/>
    </location>
</feature>
<dbReference type="GO" id="GO:0010468">
    <property type="term" value="P:regulation of gene expression"/>
    <property type="evidence" value="ECO:0007669"/>
    <property type="project" value="UniProtKB-ARBA"/>
</dbReference>
<dbReference type="AlphaFoldDB" id="A0A653CJL9"/>
<proteinExistence type="predicted"/>
<evidence type="ECO:0000256" key="4">
    <source>
        <dbReference type="ARBA" id="ARBA00023163"/>
    </source>
</evidence>
<dbReference type="Proteomes" id="UP000410492">
    <property type="component" value="Unassembled WGS sequence"/>
</dbReference>
<dbReference type="InterPro" id="IPR001005">
    <property type="entry name" value="SANT/Myb"/>
</dbReference>
<sequence>MAEYNIIMINGSWGTDAEGNILIREKDSGNTLAIQQGMIGFTENNRPFIKDTEIVLGYETQDCTSSSCSQQGPVLHDSEQQSVLESSEQHSALESSTNWQHHETLALISAVEERYEDLYHPKKRRTFWDVISETLSGDRINFDGKKCKKKWENLVRTYKNTNDKKNKSGRCPVRFVYFERMDELLGDKPSNCSPHTFDVGASTSRQTQEPEAPSLADQSLENVARHENIETRKKPKRNVSLQYVEVKKTYYDRKATAYEEYTRKKLEIMERKVILEERKVKALEAMAANSSKHK</sequence>
<feature type="domain" description="Myb-like" evidence="8">
    <location>
        <begin position="98"/>
        <end position="155"/>
    </location>
</feature>
<dbReference type="OrthoDB" id="6723674at2759"/>
<dbReference type="PANTHER" id="PTHR21654:SF84">
    <property type="entry name" value="SI:DKEY-66I24.7"/>
    <property type="match status" value="1"/>
</dbReference>